<dbReference type="CDD" id="cd01446">
    <property type="entry name" value="DSP_MapKP"/>
    <property type="match status" value="1"/>
</dbReference>
<evidence type="ECO:0000256" key="1">
    <source>
        <dbReference type="ARBA" id="ARBA00008601"/>
    </source>
</evidence>
<feature type="domain" description="Rhodanese" evidence="8">
    <location>
        <begin position="151"/>
        <end position="268"/>
    </location>
</feature>
<dbReference type="EC" id="3.1.3.48" evidence="2"/>
<gene>
    <name evidence="9" type="ORF">R5R35_012149</name>
</gene>
<accession>A0AAN9VVA8</accession>
<evidence type="ECO:0000256" key="4">
    <source>
        <dbReference type="ARBA" id="ARBA00022912"/>
    </source>
</evidence>
<dbReference type="GO" id="GO:0008330">
    <property type="term" value="F:protein tyrosine/threonine phosphatase activity"/>
    <property type="evidence" value="ECO:0007669"/>
    <property type="project" value="TreeGrafter"/>
</dbReference>
<dbReference type="InterPro" id="IPR036873">
    <property type="entry name" value="Rhodanese-like_dom_sf"/>
</dbReference>
<comment type="similarity">
    <text evidence="1">Belongs to the protein-tyrosine phosphatase family. Non-receptor class dual specificity subfamily.</text>
</comment>
<dbReference type="GO" id="GO:0043409">
    <property type="term" value="P:negative regulation of MAPK cascade"/>
    <property type="evidence" value="ECO:0007669"/>
    <property type="project" value="TreeGrafter"/>
</dbReference>
<evidence type="ECO:0000259" key="8">
    <source>
        <dbReference type="PROSITE" id="PS50206"/>
    </source>
</evidence>
<dbReference type="GO" id="GO:0033550">
    <property type="term" value="F:MAP kinase tyrosine phosphatase activity"/>
    <property type="evidence" value="ECO:0007669"/>
    <property type="project" value="TreeGrafter"/>
</dbReference>
<dbReference type="SUPFAM" id="SSF52821">
    <property type="entry name" value="Rhodanese/Cell cycle control phosphatase"/>
    <property type="match status" value="1"/>
</dbReference>
<dbReference type="FunFam" id="3.90.190.10:FF:000028">
    <property type="entry name" value="Dual specificity phosphatase 10"/>
    <property type="match status" value="1"/>
</dbReference>
<dbReference type="PANTHER" id="PTHR10159">
    <property type="entry name" value="DUAL SPECIFICITY PROTEIN PHOSPHATASE"/>
    <property type="match status" value="1"/>
</dbReference>
<keyword evidence="3" id="KW-0378">Hydrolase</keyword>
<evidence type="ECO:0000256" key="3">
    <source>
        <dbReference type="ARBA" id="ARBA00022801"/>
    </source>
</evidence>
<dbReference type="SUPFAM" id="SSF52799">
    <property type="entry name" value="(Phosphotyrosine protein) phosphatases II"/>
    <property type="match status" value="1"/>
</dbReference>
<evidence type="ECO:0000259" key="7">
    <source>
        <dbReference type="PROSITE" id="PS50056"/>
    </source>
</evidence>
<dbReference type="InterPro" id="IPR020422">
    <property type="entry name" value="TYR_PHOSPHATASE_DUAL_dom"/>
</dbReference>
<dbReference type="GO" id="GO:0005829">
    <property type="term" value="C:cytosol"/>
    <property type="evidence" value="ECO:0007669"/>
    <property type="project" value="TreeGrafter"/>
</dbReference>
<protein>
    <recommendedName>
        <fullName evidence="2">protein-tyrosine-phosphatase</fullName>
        <ecNumber evidence="2">3.1.3.48</ecNumber>
    </recommendedName>
</protein>
<dbReference type="SMART" id="SM00195">
    <property type="entry name" value="DSPc"/>
    <property type="match status" value="1"/>
</dbReference>
<comment type="caution">
    <text evidence="9">The sequence shown here is derived from an EMBL/GenBank/DDBJ whole genome shotgun (WGS) entry which is preliminary data.</text>
</comment>
<evidence type="ECO:0000313" key="9">
    <source>
        <dbReference type="EMBL" id="KAK7870923.1"/>
    </source>
</evidence>
<evidence type="ECO:0000256" key="5">
    <source>
        <dbReference type="SAM" id="MobiDB-lite"/>
    </source>
</evidence>
<dbReference type="InterPro" id="IPR000340">
    <property type="entry name" value="Dual-sp_phosphatase_cat-dom"/>
</dbReference>
<dbReference type="Proteomes" id="UP001378592">
    <property type="component" value="Unassembled WGS sequence"/>
</dbReference>
<dbReference type="Pfam" id="PF00782">
    <property type="entry name" value="DSPc"/>
    <property type="match status" value="1"/>
</dbReference>
<evidence type="ECO:0000313" key="10">
    <source>
        <dbReference type="Proteomes" id="UP001378592"/>
    </source>
</evidence>
<dbReference type="InterPro" id="IPR008343">
    <property type="entry name" value="MKP"/>
</dbReference>
<dbReference type="InterPro" id="IPR029021">
    <property type="entry name" value="Prot-tyrosine_phosphatase-like"/>
</dbReference>
<feature type="domain" description="Tyrosine specific protein phosphatases" evidence="7">
    <location>
        <begin position="392"/>
        <end position="450"/>
    </location>
</feature>
<dbReference type="AlphaFoldDB" id="A0AAN9VVA8"/>
<dbReference type="PROSITE" id="PS50206">
    <property type="entry name" value="RHODANESE_3"/>
    <property type="match status" value="1"/>
</dbReference>
<sequence>MSTLVCCELAGGRGPREGLRLALNRSLSEPGPPDLPSSAVAAAAAAAAAAGFLTPTAPGPSGAGAAPAPGQAAAGGASSPGQAKRCKLESVSLPASPCAESATLQRQLVLQRVRPLDADALVRKLQQRCGPHAPPGAASAAAACAAGGRNATSNFLVVDCRPFIAYNVNHIRGSINVNCSDRFNRRRLQQGKATLADLATTREGKDLLKKRTFKEVVVYDDCTTDFDRLPTSHPLFLVLTTLVEDNREPAFLLGGHKEFHRRHQEFCEDTLLPPASAAAAAAAAAAAGGAGAGRPPASPCLRGGAGGNCLLGAPPSPVGLGAADINDHPASRVLPFLYLGNQRDAADLATLRALGVTRVLNVTSHLPGYHEERGILYKQLPASDSGHQNLKQYFEEAFDFIEEARKNDTSVLVHCQAGISRSATIAIAYVMKHKLLSMVEAYKLVKSARPIISPNLNFMGQLLELEQGLRATAGLALTDASAAAAAAAAAADLKACHQCRWTHQSSEEVSSGCSV</sequence>
<organism evidence="9 10">
    <name type="scientific">Gryllus longicercus</name>
    <dbReference type="NCBI Taxonomy" id="2509291"/>
    <lineage>
        <taxon>Eukaryota</taxon>
        <taxon>Metazoa</taxon>
        <taxon>Ecdysozoa</taxon>
        <taxon>Arthropoda</taxon>
        <taxon>Hexapoda</taxon>
        <taxon>Insecta</taxon>
        <taxon>Pterygota</taxon>
        <taxon>Neoptera</taxon>
        <taxon>Polyneoptera</taxon>
        <taxon>Orthoptera</taxon>
        <taxon>Ensifera</taxon>
        <taxon>Gryllidea</taxon>
        <taxon>Grylloidea</taxon>
        <taxon>Gryllidae</taxon>
        <taxon>Gryllinae</taxon>
        <taxon>Gryllus</taxon>
    </lineage>
</organism>
<feature type="region of interest" description="Disordered" evidence="5">
    <location>
        <begin position="60"/>
        <end position="79"/>
    </location>
</feature>
<keyword evidence="4" id="KW-0904">Protein phosphatase</keyword>
<dbReference type="PROSITE" id="PS00383">
    <property type="entry name" value="TYR_PHOSPHATASE_1"/>
    <property type="match status" value="1"/>
</dbReference>
<dbReference type="InterPro" id="IPR016130">
    <property type="entry name" value="Tyr_Pase_AS"/>
</dbReference>
<dbReference type="InterPro" id="IPR000387">
    <property type="entry name" value="Tyr_Pase_dom"/>
</dbReference>
<dbReference type="PRINTS" id="PR01764">
    <property type="entry name" value="MAPKPHPHTASE"/>
</dbReference>
<dbReference type="PROSITE" id="PS50054">
    <property type="entry name" value="TYR_PHOSPHATASE_DUAL"/>
    <property type="match status" value="1"/>
</dbReference>
<dbReference type="Pfam" id="PF00581">
    <property type="entry name" value="Rhodanese"/>
    <property type="match status" value="1"/>
</dbReference>
<keyword evidence="10" id="KW-1185">Reference proteome</keyword>
<evidence type="ECO:0000259" key="6">
    <source>
        <dbReference type="PROSITE" id="PS50054"/>
    </source>
</evidence>
<dbReference type="PANTHER" id="PTHR10159:SF528">
    <property type="entry name" value="PUCKERED, ISOFORM A"/>
    <property type="match status" value="1"/>
</dbReference>
<dbReference type="GO" id="GO:0017017">
    <property type="term" value="F:MAP kinase tyrosine/serine/threonine phosphatase activity"/>
    <property type="evidence" value="ECO:0007669"/>
    <property type="project" value="InterPro"/>
</dbReference>
<dbReference type="Gene3D" id="3.40.250.10">
    <property type="entry name" value="Rhodanese-like domain"/>
    <property type="match status" value="1"/>
</dbReference>
<dbReference type="InterPro" id="IPR001763">
    <property type="entry name" value="Rhodanese-like_dom"/>
</dbReference>
<dbReference type="PRINTS" id="PR01908">
    <property type="entry name" value="ADSPHPHTASE"/>
</dbReference>
<dbReference type="SMART" id="SM00450">
    <property type="entry name" value="RHOD"/>
    <property type="match status" value="1"/>
</dbReference>
<dbReference type="EMBL" id="JAZDUA010000048">
    <property type="protein sequence ID" value="KAK7870923.1"/>
    <property type="molecule type" value="Genomic_DNA"/>
</dbReference>
<feature type="domain" description="Tyrosine-protein phosphatase" evidence="6">
    <location>
        <begin position="328"/>
        <end position="471"/>
    </location>
</feature>
<name>A0AAN9VVA8_9ORTH</name>
<proteinExistence type="inferred from homology"/>
<evidence type="ECO:0000256" key="2">
    <source>
        <dbReference type="ARBA" id="ARBA00013064"/>
    </source>
</evidence>
<dbReference type="Gene3D" id="3.90.190.10">
    <property type="entry name" value="Protein tyrosine phosphatase superfamily"/>
    <property type="match status" value="1"/>
</dbReference>
<reference evidence="9 10" key="1">
    <citation type="submission" date="2024-03" db="EMBL/GenBank/DDBJ databases">
        <title>The genome assembly and annotation of the cricket Gryllus longicercus Weissman &amp; Gray.</title>
        <authorList>
            <person name="Szrajer S."/>
            <person name="Gray D."/>
            <person name="Ylla G."/>
        </authorList>
    </citation>
    <scope>NUCLEOTIDE SEQUENCE [LARGE SCALE GENOMIC DNA]</scope>
    <source>
        <strain evidence="9">DAG 2021-001</strain>
        <tissue evidence="9">Whole body minus gut</tissue>
    </source>
</reference>
<dbReference type="PROSITE" id="PS50056">
    <property type="entry name" value="TYR_PHOSPHATASE_2"/>
    <property type="match status" value="1"/>
</dbReference>